<evidence type="ECO:0000313" key="5">
    <source>
        <dbReference type="Proteomes" id="UP001227230"/>
    </source>
</evidence>
<dbReference type="PRINTS" id="PR00153">
    <property type="entry name" value="CSAPPISMRASE"/>
</dbReference>
<dbReference type="PROSITE" id="PS50072">
    <property type="entry name" value="CSA_PPIASE_2"/>
    <property type="match status" value="1"/>
</dbReference>
<dbReference type="EMBL" id="CP126650">
    <property type="protein sequence ID" value="WJZ84644.1"/>
    <property type="molecule type" value="Genomic_DNA"/>
</dbReference>
<dbReference type="Pfam" id="PF00160">
    <property type="entry name" value="Pro_isomerase"/>
    <property type="match status" value="1"/>
</dbReference>
<keyword evidence="2" id="KW-0413">Isomerase</keyword>
<accession>A0ABY9BPD2</accession>
<protein>
    <recommendedName>
        <fullName evidence="2">Peptidyl-prolyl cis-trans isomerase</fullName>
        <shortName evidence="2">PPIase</shortName>
        <ecNumber evidence="2">5.2.1.8</ecNumber>
    </recommendedName>
</protein>
<dbReference type="Proteomes" id="UP001227230">
    <property type="component" value="Chromosome 3"/>
</dbReference>
<dbReference type="Gene3D" id="2.40.100.10">
    <property type="entry name" value="Cyclophilin-like"/>
    <property type="match status" value="1"/>
</dbReference>
<dbReference type="PANTHER" id="PTHR11071:SF467">
    <property type="entry name" value="PEPTIDYL-PROLYL CIS-TRANS ISOMERASE CYP21-2"/>
    <property type="match status" value="1"/>
</dbReference>
<evidence type="ECO:0000313" key="4">
    <source>
        <dbReference type="EMBL" id="WJZ84644.1"/>
    </source>
</evidence>
<dbReference type="InterPro" id="IPR002130">
    <property type="entry name" value="Cyclophilin-type_PPIase_dom"/>
</dbReference>
<evidence type="ECO:0000256" key="1">
    <source>
        <dbReference type="ARBA" id="ARBA00007365"/>
    </source>
</evidence>
<gene>
    <name evidence="4" type="ORF">VitviT2T_004238</name>
</gene>
<evidence type="ECO:0000259" key="3">
    <source>
        <dbReference type="PROSITE" id="PS50072"/>
    </source>
</evidence>
<keyword evidence="2" id="KW-0697">Rotamase</keyword>
<name>A0ABY9BPD2_VITVI</name>
<comment type="similarity">
    <text evidence="1 2">Belongs to the cyclophilin-type PPIase family.</text>
</comment>
<proteinExistence type="inferred from homology"/>
<organism evidence="4 5">
    <name type="scientific">Vitis vinifera</name>
    <name type="common">Grape</name>
    <dbReference type="NCBI Taxonomy" id="29760"/>
    <lineage>
        <taxon>Eukaryota</taxon>
        <taxon>Viridiplantae</taxon>
        <taxon>Streptophyta</taxon>
        <taxon>Embryophyta</taxon>
        <taxon>Tracheophyta</taxon>
        <taxon>Spermatophyta</taxon>
        <taxon>Magnoliopsida</taxon>
        <taxon>eudicotyledons</taxon>
        <taxon>Gunneridae</taxon>
        <taxon>Pentapetalae</taxon>
        <taxon>rosids</taxon>
        <taxon>Vitales</taxon>
        <taxon>Vitaceae</taxon>
        <taxon>Viteae</taxon>
        <taxon>Vitis</taxon>
    </lineage>
</organism>
<comment type="catalytic activity">
    <reaction evidence="2">
        <text>[protein]-peptidylproline (omega=180) = [protein]-peptidylproline (omega=0)</text>
        <dbReference type="Rhea" id="RHEA:16237"/>
        <dbReference type="Rhea" id="RHEA-COMP:10747"/>
        <dbReference type="Rhea" id="RHEA-COMP:10748"/>
        <dbReference type="ChEBI" id="CHEBI:83833"/>
        <dbReference type="ChEBI" id="CHEBI:83834"/>
        <dbReference type="EC" id="5.2.1.8"/>
    </reaction>
</comment>
<comment type="function">
    <text evidence="2">PPIases accelerate the folding of proteins. It catalyzes the cis-trans isomerization of proline imidic peptide bonds in oligopeptides.</text>
</comment>
<evidence type="ECO:0000256" key="2">
    <source>
        <dbReference type="RuleBase" id="RU363019"/>
    </source>
</evidence>
<sequence>MANVGPDSNGSQFFITIVATHWLDGKHVVFDKVLSRMKVVYKIKELAHGNG</sequence>
<keyword evidence="5" id="KW-1185">Reference proteome</keyword>
<dbReference type="InterPro" id="IPR029000">
    <property type="entry name" value="Cyclophilin-like_dom_sf"/>
</dbReference>
<dbReference type="SUPFAM" id="SSF50891">
    <property type="entry name" value="Cyclophilin-like"/>
    <property type="match status" value="1"/>
</dbReference>
<reference evidence="4 5" key="1">
    <citation type="journal article" date="2023" name="Hortic Res">
        <title>The complete reference genome for grapevine (Vitis vinifera L.) genetics and breeding.</title>
        <authorList>
            <person name="Shi X."/>
            <person name="Cao S."/>
            <person name="Wang X."/>
            <person name="Huang S."/>
            <person name="Wang Y."/>
            <person name="Liu Z."/>
            <person name="Liu W."/>
            <person name="Leng X."/>
            <person name="Peng Y."/>
            <person name="Wang N."/>
            <person name="Wang Y."/>
            <person name="Ma Z."/>
            <person name="Xu X."/>
            <person name="Zhang F."/>
            <person name="Xue H."/>
            <person name="Zhong H."/>
            <person name="Wang Y."/>
            <person name="Zhang K."/>
            <person name="Velt A."/>
            <person name="Avia K."/>
            <person name="Holtgrawe D."/>
            <person name="Grimplet J."/>
            <person name="Matus J.T."/>
            <person name="Ware D."/>
            <person name="Wu X."/>
            <person name="Wang H."/>
            <person name="Liu C."/>
            <person name="Fang Y."/>
            <person name="Rustenholz C."/>
            <person name="Cheng Z."/>
            <person name="Xiao H."/>
            <person name="Zhou Y."/>
        </authorList>
    </citation>
    <scope>NUCLEOTIDE SEQUENCE [LARGE SCALE GENOMIC DNA]</scope>
    <source>
        <strain evidence="5">cv. Pinot noir / PN40024</strain>
        <tissue evidence="4">Leaf</tissue>
    </source>
</reference>
<feature type="domain" description="PPIase cyclophilin-type" evidence="3">
    <location>
        <begin position="1"/>
        <end position="51"/>
    </location>
</feature>
<dbReference type="PANTHER" id="PTHR11071">
    <property type="entry name" value="PEPTIDYL-PROLYL CIS-TRANS ISOMERASE"/>
    <property type="match status" value="1"/>
</dbReference>
<dbReference type="EC" id="5.2.1.8" evidence="2"/>